<protein>
    <submittedName>
        <fullName evidence="1">Uncharacterized protein</fullName>
    </submittedName>
</protein>
<dbReference type="InterPro" id="IPR036390">
    <property type="entry name" value="WH_DNA-bd_sf"/>
</dbReference>
<dbReference type="RefSeq" id="WP_250697931.1">
    <property type="nucleotide sequence ID" value="NZ_AP027746.1"/>
</dbReference>
<proteinExistence type="predicted"/>
<name>A0A2R4PDD6_ECOLX</name>
<keyword evidence="1" id="KW-0614">Plasmid</keyword>
<accession>A0A2R4PDD6</accession>
<sequence>MNKTKGCLIANFATVPLLPESQQKNLAELKRSFLDPALKQINEKTPLLAKYSIDDSGKFLFSIIDKQNPV</sequence>
<dbReference type="AlphaFoldDB" id="A0A2R4PDD6"/>
<organism evidence="1">
    <name type="scientific">Escherichia coli</name>
    <dbReference type="NCBI Taxonomy" id="562"/>
    <lineage>
        <taxon>Bacteria</taxon>
        <taxon>Pseudomonadati</taxon>
        <taxon>Pseudomonadota</taxon>
        <taxon>Gammaproteobacteria</taxon>
        <taxon>Enterobacterales</taxon>
        <taxon>Enterobacteriaceae</taxon>
        <taxon>Escherichia</taxon>
    </lineage>
</organism>
<geneLocation type="plasmid" evidence="1">
    <name>p92944-TEM</name>
</geneLocation>
<reference evidence="1" key="1">
    <citation type="submission" date="2018-04" db="EMBL/GenBank/DDBJ databases">
        <title>Sequence of plasmid p92944-TEM from Escherichia coli clinical isolate 92944 harboring MCR-1 and NDM-9.</title>
        <authorList>
            <person name="Jiang Z."/>
            <person name="Zhao Y."/>
            <person name="Li M."/>
            <person name="Tong Y."/>
            <person name="Long J."/>
        </authorList>
    </citation>
    <scope>NUCLEOTIDE SEQUENCE</scope>
    <source>
        <strain evidence="1">92944</strain>
        <plasmid evidence="1">p92944-TEM</plasmid>
    </source>
</reference>
<dbReference type="EMBL" id="MG860488">
    <property type="protein sequence ID" value="AVX49178.1"/>
    <property type="molecule type" value="Genomic_DNA"/>
</dbReference>
<evidence type="ECO:0000313" key="1">
    <source>
        <dbReference type="EMBL" id="AVX49178.1"/>
    </source>
</evidence>
<dbReference type="Pfam" id="PF21205">
    <property type="entry name" value="Rep3_C"/>
    <property type="match status" value="1"/>
</dbReference>
<dbReference type="SUPFAM" id="SSF46785">
    <property type="entry name" value="Winged helix' DNA-binding domain"/>
    <property type="match status" value="1"/>
</dbReference>